<dbReference type="Pfam" id="PF12961">
    <property type="entry name" value="DUF3850"/>
    <property type="match status" value="1"/>
</dbReference>
<evidence type="ECO:0000259" key="1">
    <source>
        <dbReference type="Pfam" id="PF12961"/>
    </source>
</evidence>
<evidence type="ECO:0000313" key="2">
    <source>
        <dbReference type="EMBL" id="DAF94201.1"/>
    </source>
</evidence>
<reference evidence="2" key="1">
    <citation type="journal article" date="2021" name="Proc. Natl. Acad. Sci. U.S.A.">
        <title>A Catalog of Tens of Thousands of Viruses from Human Metagenomes Reveals Hidden Associations with Chronic Diseases.</title>
        <authorList>
            <person name="Tisza M.J."/>
            <person name="Buck C.B."/>
        </authorList>
    </citation>
    <scope>NUCLEOTIDE SEQUENCE</scope>
    <source>
        <strain evidence="2">Ctu2j3</strain>
    </source>
</reference>
<dbReference type="Gene3D" id="2.30.130.30">
    <property type="entry name" value="Hypothetical protein"/>
    <property type="match status" value="1"/>
</dbReference>
<name>A0A8S5UI77_9CAUD</name>
<dbReference type="EMBL" id="BK016090">
    <property type="protein sequence ID" value="DAF94210.1"/>
    <property type="molecule type" value="Genomic_DNA"/>
</dbReference>
<organism evidence="2">
    <name type="scientific">Myoviridae sp. ctu2j3</name>
    <dbReference type="NCBI Taxonomy" id="2825197"/>
    <lineage>
        <taxon>Viruses</taxon>
        <taxon>Duplodnaviria</taxon>
        <taxon>Heunggongvirae</taxon>
        <taxon>Uroviricota</taxon>
        <taxon>Caudoviricetes</taxon>
    </lineage>
</organism>
<dbReference type="InterPro" id="IPR039440">
    <property type="entry name" value="DUF3850"/>
</dbReference>
<accession>A0A8S5UI77</accession>
<sequence length="110" mass="12823">MTSERRPEVHDLKSDPIPFEDAWSGSKKAEVRVNDRNFQVRDWLFVREFREGRVQDREFMARITHIQSGYGLPENLVVLSFQIHEWYVEGQCVTDEQAPVADAYALDIGP</sequence>
<protein>
    <submittedName>
        <fullName evidence="2">Activating signal cointegrator</fullName>
    </submittedName>
</protein>
<dbReference type="EMBL" id="BK016090">
    <property type="protein sequence ID" value="DAF94201.1"/>
    <property type="molecule type" value="Genomic_DNA"/>
</dbReference>
<dbReference type="InterPro" id="IPR015947">
    <property type="entry name" value="PUA-like_sf"/>
</dbReference>
<dbReference type="SUPFAM" id="SSF88697">
    <property type="entry name" value="PUA domain-like"/>
    <property type="match status" value="1"/>
</dbReference>
<proteinExistence type="predicted"/>
<feature type="domain" description="DUF3850" evidence="1">
    <location>
        <begin position="9"/>
        <end position="81"/>
    </location>
</feature>